<dbReference type="AlphaFoldDB" id="A0A4V0ZJF3"/>
<reference evidence="2 3" key="1">
    <citation type="submission" date="2019-02" db="EMBL/GenBank/DDBJ databases">
        <authorList>
            <person name="Khodamoradi S."/>
            <person name="Hahnke R.L."/>
            <person name="Kaempfer P."/>
            <person name="Schumann P."/>
            <person name="Rohde M."/>
            <person name="Steinert M."/>
            <person name="Luzhetskyy A."/>
            <person name="Wink J."/>
            <person name="Ruckert C."/>
        </authorList>
    </citation>
    <scope>NUCLEOTIDE SEQUENCE [LARGE SCALE GENOMIC DNA]</scope>
    <source>
        <strain evidence="2 3">M2</strain>
    </source>
</reference>
<evidence type="ECO:0000313" key="3">
    <source>
        <dbReference type="Proteomes" id="UP000292235"/>
    </source>
</evidence>
<dbReference type="EMBL" id="CP036455">
    <property type="protein sequence ID" value="QBI53282.1"/>
    <property type="molecule type" value="Genomic_DNA"/>
</dbReference>
<dbReference type="PANTHER" id="PTHR33993:SF14">
    <property type="entry name" value="GB|AAF24581.1"/>
    <property type="match status" value="1"/>
</dbReference>
<dbReference type="PROSITE" id="PS51819">
    <property type="entry name" value="VOC"/>
    <property type="match status" value="1"/>
</dbReference>
<sequence>MRLCEHGYAPAMATAVEYPAGAPCWMEMSVPDLGLAKDFYAGLFGWEFDDLPYTMARLGRRRVAGLSERWGSDADTGDSAAWTVFLATRDLDVAVHTLAGAGGRLCGARQDIGDLGAMALVGDPTGAAFGLWEPGTLRGCEASGVAGAPVWSEVTSSDILTTSSFLVRLFGVEPETVEGFDFITLYSGGTPVCGVYGGDGRPSQGDAAWLTYFAVDSADTAAAYALDTGGGVVRPAADSPYGRWCLLADPFGARFAAVEPAEAA</sequence>
<organism evidence="2 3">
    <name type="scientific">Streptomonospora litoralis</name>
    <dbReference type="NCBI Taxonomy" id="2498135"/>
    <lineage>
        <taxon>Bacteria</taxon>
        <taxon>Bacillati</taxon>
        <taxon>Actinomycetota</taxon>
        <taxon>Actinomycetes</taxon>
        <taxon>Streptosporangiales</taxon>
        <taxon>Nocardiopsidaceae</taxon>
        <taxon>Streptomonospora</taxon>
    </lineage>
</organism>
<dbReference type="InterPro" id="IPR052164">
    <property type="entry name" value="Anthracycline_SecMetBiosynth"/>
</dbReference>
<accession>A0A4V0ZJF3</accession>
<dbReference type="KEGG" id="strr:EKD16_07430"/>
<gene>
    <name evidence="2" type="ORF">EKD16_07430</name>
</gene>
<dbReference type="SUPFAM" id="SSF54593">
    <property type="entry name" value="Glyoxalase/Bleomycin resistance protein/Dihydroxybiphenyl dioxygenase"/>
    <property type="match status" value="2"/>
</dbReference>
<proteinExistence type="predicted"/>
<dbReference type="Gene3D" id="3.10.180.10">
    <property type="entry name" value="2,3-Dihydroxybiphenyl 1,2-Dioxygenase, domain 1"/>
    <property type="match status" value="2"/>
</dbReference>
<dbReference type="Proteomes" id="UP000292235">
    <property type="component" value="Chromosome"/>
</dbReference>
<evidence type="ECO:0000259" key="1">
    <source>
        <dbReference type="PROSITE" id="PS51819"/>
    </source>
</evidence>
<dbReference type="CDD" id="cd07247">
    <property type="entry name" value="SgaA_N_like"/>
    <property type="match status" value="1"/>
</dbReference>
<name>A0A4V0ZJF3_9ACTN</name>
<evidence type="ECO:0000313" key="2">
    <source>
        <dbReference type="EMBL" id="QBI53282.1"/>
    </source>
</evidence>
<dbReference type="InterPro" id="IPR037523">
    <property type="entry name" value="VOC_core"/>
</dbReference>
<dbReference type="PANTHER" id="PTHR33993">
    <property type="entry name" value="GLYOXALASE-RELATED"/>
    <property type="match status" value="1"/>
</dbReference>
<feature type="domain" description="VOC" evidence="1">
    <location>
        <begin position="22"/>
        <end position="134"/>
    </location>
</feature>
<dbReference type="InterPro" id="IPR029068">
    <property type="entry name" value="Glyas_Bleomycin-R_OHBP_Dase"/>
</dbReference>
<keyword evidence="3" id="KW-1185">Reference proteome</keyword>
<protein>
    <submittedName>
        <fullName evidence="2">27 kDa antigen Cfp30B</fullName>
    </submittedName>
</protein>